<dbReference type="Pfam" id="PF02653">
    <property type="entry name" value="BPD_transp_2"/>
    <property type="match status" value="1"/>
</dbReference>
<dbReference type="InterPro" id="IPR001851">
    <property type="entry name" value="ABC_transp_permease"/>
</dbReference>
<feature type="transmembrane region" description="Helical" evidence="6">
    <location>
        <begin position="201"/>
        <end position="224"/>
    </location>
</feature>
<dbReference type="EMBL" id="DF820464">
    <property type="protein sequence ID" value="GAK56080.1"/>
    <property type="molecule type" value="Genomic_DNA"/>
</dbReference>
<feature type="transmembrane region" description="Helical" evidence="6">
    <location>
        <begin position="293"/>
        <end position="321"/>
    </location>
</feature>
<dbReference type="AlphaFoldDB" id="A0A081BUS5"/>
<keyword evidence="3 6" id="KW-0812">Transmembrane</keyword>
<feature type="transmembrane region" description="Helical" evidence="6">
    <location>
        <begin position="253"/>
        <end position="273"/>
    </location>
</feature>
<evidence type="ECO:0000256" key="2">
    <source>
        <dbReference type="ARBA" id="ARBA00022475"/>
    </source>
</evidence>
<evidence type="ECO:0000313" key="8">
    <source>
        <dbReference type="Proteomes" id="UP000030661"/>
    </source>
</evidence>
<keyword evidence="2" id="KW-1003">Cell membrane</keyword>
<comment type="subcellular location">
    <subcellularLocation>
        <location evidence="1">Cell membrane</location>
        <topology evidence="1">Multi-pass membrane protein</topology>
    </subcellularLocation>
</comment>
<dbReference type="Proteomes" id="UP000030661">
    <property type="component" value="Unassembled WGS sequence"/>
</dbReference>
<evidence type="ECO:0000256" key="5">
    <source>
        <dbReference type="ARBA" id="ARBA00023136"/>
    </source>
</evidence>
<evidence type="ECO:0000256" key="4">
    <source>
        <dbReference type="ARBA" id="ARBA00022989"/>
    </source>
</evidence>
<evidence type="ECO:0000313" key="7">
    <source>
        <dbReference type="EMBL" id="GAK56080.1"/>
    </source>
</evidence>
<name>A0A081BUS5_VECG1</name>
<dbReference type="STRING" id="1499967.U27_03042"/>
<keyword evidence="4 6" id="KW-1133">Transmembrane helix</keyword>
<organism evidence="7">
    <name type="scientific">Vecturithrix granuli</name>
    <dbReference type="NCBI Taxonomy" id="1499967"/>
    <lineage>
        <taxon>Bacteria</taxon>
        <taxon>Candidatus Moduliflexota</taxon>
        <taxon>Candidatus Vecturitrichia</taxon>
        <taxon>Candidatus Vecturitrichales</taxon>
        <taxon>Candidatus Vecturitrichaceae</taxon>
        <taxon>Candidatus Vecturithrix</taxon>
    </lineage>
</organism>
<feature type="transmembrane region" description="Helical" evidence="6">
    <location>
        <begin position="107"/>
        <end position="129"/>
    </location>
</feature>
<dbReference type="GO" id="GO:0005886">
    <property type="term" value="C:plasma membrane"/>
    <property type="evidence" value="ECO:0007669"/>
    <property type="project" value="UniProtKB-SubCell"/>
</dbReference>
<dbReference type="HOGENOM" id="CLU_028880_2_2_0"/>
<protein>
    <submittedName>
        <fullName evidence="7">Inner-membrane translocator</fullName>
    </submittedName>
</protein>
<feature type="transmembrane region" description="Helical" evidence="6">
    <location>
        <begin position="52"/>
        <end position="71"/>
    </location>
</feature>
<feature type="transmembrane region" description="Helical" evidence="6">
    <location>
        <begin position="135"/>
        <end position="152"/>
    </location>
</feature>
<gene>
    <name evidence="7" type="ORF">U27_03042</name>
</gene>
<keyword evidence="5 6" id="KW-0472">Membrane</keyword>
<feature type="transmembrane region" description="Helical" evidence="6">
    <location>
        <begin position="333"/>
        <end position="353"/>
    </location>
</feature>
<evidence type="ECO:0000256" key="6">
    <source>
        <dbReference type="SAM" id="Phobius"/>
    </source>
</evidence>
<dbReference type="PANTHER" id="PTHR32196">
    <property type="entry name" value="ABC TRANSPORTER PERMEASE PROTEIN YPHD-RELATED-RELATED"/>
    <property type="match status" value="1"/>
</dbReference>
<feature type="transmembrane region" description="Helical" evidence="6">
    <location>
        <begin position="164"/>
        <end position="181"/>
    </location>
</feature>
<evidence type="ECO:0000256" key="3">
    <source>
        <dbReference type="ARBA" id="ARBA00022692"/>
    </source>
</evidence>
<dbReference type="GO" id="GO:0022857">
    <property type="term" value="F:transmembrane transporter activity"/>
    <property type="evidence" value="ECO:0007669"/>
    <property type="project" value="InterPro"/>
</dbReference>
<dbReference type="eggNOG" id="COG4158">
    <property type="taxonomic scope" value="Bacteria"/>
</dbReference>
<keyword evidence="8" id="KW-1185">Reference proteome</keyword>
<evidence type="ECO:0000256" key="1">
    <source>
        <dbReference type="ARBA" id="ARBA00004651"/>
    </source>
</evidence>
<feature type="transmembrane region" description="Helical" evidence="6">
    <location>
        <begin position="77"/>
        <end position="95"/>
    </location>
</feature>
<dbReference type="CDD" id="cd06579">
    <property type="entry name" value="TM_PBP1_transp_AraH_like"/>
    <property type="match status" value="1"/>
</dbReference>
<reference evidence="7" key="1">
    <citation type="journal article" date="2015" name="PeerJ">
        <title>First genomic representation of candidate bacterial phylum KSB3 points to enhanced environmental sensing as a trigger of wastewater bulking.</title>
        <authorList>
            <person name="Sekiguchi Y."/>
            <person name="Ohashi A."/>
            <person name="Parks D.H."/>
            <person name="Yamauchi T."/>
            <person name="Tyson G.W."/>
            <person name="Hugenholtz P."/>
        </authorList>
    </citation>
    <scope>NUCLEOTIDE SEQUENCE [LARGE SCALE GENOMIC DNA]</scope>
</reference>
<accession>A0A081BUS5</accession>
<sequence>MKTQKQLAKYEGLRDFLVLVGRHWALIFLLLEITYFSLAGTGYFSLLNFQNILVASTTVMLLAIGETFVIITGGIDLSVGFIVGFTGVICAKIMVTLEAAGYSQAVAIPTGVLIALVLGIFPGLVNGILVAKLRVPPFIATFGMYGIAYGIAEIISDNVPVHNLPSAVGFVGNGYFLYYLAGKFSFFAMPANLTPEELKHVVGIIPNVVVLSAIFILVFAFILAKTQFGQHTYAIGGNIEAARRAGIQVPRHLIKVYMISSFFASVAGVVYTLKFVTGRADAGSARMLDAVSAVVIGGASLYGGTGTVIGTVIGALIVACLEIGMVNLAIPTFNLYIAVGVILIFAVLIDQFFPELTHKD</sequence>
<proteinExistence type="predicted"/>
<feature type="transmembrane region" description="Helical" evidence="6">
    <location>
        <begin position="24"/>
        <end position="45"/>
    </location>
</feature>